<dbReference type="OrthoDB" id="3515051at2759"/>
<dbReference type="AlphaFoldDB" id="A0A6A5Z2B9"/>
<accession>A0A6A5Z2B9</accession>
<organism evidence="3 4">
    <name type="scientific">Lophiotrema nucula</name>
    <dbReference type="NCBI Taxonomy" id="690887"/>
    <lineage>
        <taxon>Eukaryota</taxon>
        <taxon>Fungi</taxon>
        <taxon>Dikarya</taxon>
        <taxon>Ascomycota</taxon>
        <taxon>Pezizomycotina</taxon>
        <taxon>Dothideomycetes</taxon>
        <taxon>Pleosporomycetidae</taxon>
        <taxon>Pleosporales</taxon>
        <taxon>Lophiotremataceae</taxon>
        <taxon>Lophiotrema</taxon>
    </lineage>
</organism>
<feature type="domain" description="DUF8021" evidence="2">
    <location>
        <begin position="148"/>
        <end position="259"/>
    </location>
</feature>
<feature type="chain" id="PRO_5025554212" description="DUF8021 domain-containing protein" evidence="1">
    <location>
        <begin position="18"/>
        <end position="277"/>
    </location>
</feature>
<evidence type="ECO:0000259" key="2">
    <source>
        <dbReference type="Pfam" id="PF26061"/>
    </source>
</evidence>
<name>A0A6A5Z2B9_9PLEO</name>
<proteinExistence type="predicted"/>
<dbReference type="InterPro" id="IPR058334">
    <property type="entry name" value="DUF8021"/>
</dbReference>
<keyword evidence="1" id="KW-0732">Signal</keyword>
<evidence type="ECO:0000313" key="3">
    <source>
        <dbReference type="EMBL" id="KAF2113582.1"/>
    </source>
</evidence>
<dbReference type="Proteomes" id="UP000799770">
    <property type="component" value="Unassembled WGS sequence"/>
</dbReference>
<keyword evidence="4" id="KW-1185">Reference proteome</keyword>
<protein>
    <recommendedName>
        <fullName evidence="2">DUF8021 domain-containing protein</fullName>
    </recommendedName>
</protein>
<evidence type="ECO:0000313" key="4">
    <source>
        <dbReference type="Proteomes" id="UP000799770"/>
    </source>
</evidence>
<gene>
    <name evidence="3" type="ORF">BDV96DRAFT_496172</name>
</gene>
<dbReference type="EMBL" id="ML977327">
    <property type="protein sequence ID" value="KAF2113582.1"/>
    <property type="molecule type" value="Genomic_DNA"/>
</dbReference>
<dbReference type="Pfam" id="PF26061">
    <property type="entry name" value="DUF8021"/>
    <property type="match status" value="1"/>
</dbReference>
<feature type="signal peptide" evidence="1">
    <location>
        <begin position="1"/>
        <end position="17"/>
    </location>
</feature>
<evidence type="ECO:0000256" key="1">
    <source>
        <dbReference type="SAM" id="SignalP"/>
    </source>
</evidence>
<sequence length="277" mass="30352">MLSRLLFTRSLAISVAAECTRTFLKNTTSSLIDAQTKGTYSGITALSDVTAYTEQFKQADIRVGILSKALKIDTSRSIHDPVLCTTFTEIIVTDKSHPYVIGTRMELDGSKITKIETLVTDQGDWAFNATGYAYFNSIEKWDPIPEAQRDTREVIQAAGDAYFNRFASINVTVPFGTPCARLEGGAYTGGRNLTANTCDLGLPSTTEVVERRYVIDDEMGVVNIYLGFPGLDRAVPDEAAPDSHTFRVEKGKIRYIHTLSTCEGHPGCGMNGTIPTR</sequence>
<reference evidence="3" key="1">
    <citation type="journal article" date="2020" name="Stud. Mycol.">
        <title>101 Dothideomycetes genomes: a test case for predicting lifestyles and emergence of pathogens.</title>
        <authorList>
            <person name="Haridas S."/>
            <person name="Albert R."/>
            <person name="Binder M."/>
            <person name="Bloem J."/>
            <person name="Labutti K."/>
            <person name="Salamov A."/>
            <person name="Andreopoulos B."/>
            <person name="Baker S."/>
            <person name="Barry K."/>
            <person name="Bills G."/>
            <person name="Bluhm B."/>
            <person name="Cannon C."/>
            <person name="Castanera R."/>
            <person name="Culley D."/>
            <person name="Daum C."/>
            <person name="Ezra D."/>
            <person name="Gonzalez J."/>
            <person name="Henrissat B."/>
            <person name="Kuo A."/>
            <person name="Liang C."/>
            <person name="Lipzen A."/>
            <person name="Lutzoni F."/>
            <person name="Magnuson J."/>
            <person name="Mondo S."/>
            <person name="Nolan M."/>
            <person name="Ohm R."/>
            <person name="Pangilinan J."/>
            <person name="Park H.-J."/>
            <person name="Ramirez L."/>
            <person name="Alfaro M."/>
            <person name="Sun H."/>
            <person name="Tritt A."/>
            <person name="Yoshinaga Y."/>
            <person name="Zwiers L.-H."/>
            <person name="Turgeon B."/>
            <person name="Goodwin S."/>
            <person name="Spatafora J."/>
            <person name="Crous P."/>
            <person name="Grigoriev I."/>
        </authorList>
    </citation>
    <scope>NUCLEOTIDE SEQUENCE</scope>
    <source>
        <strain evidence="3">CBS 627.86</strain>
    </source>
</reference>